<gene>
    <name evidence="2" type="ORF">NG800_000400</name>
</gene>
<evidence type="ECO:0000313" key="3">
    <source>
        <dbReference type="Proteomes" id="UP001204439"/>
    </source>
</evidence>
<dbReference type="EMBL" id="JAMXLT020000001">
    <property type="protein sequence ID" value="MDW8547348.1"/>
    <property type="molecule type" value="Genomic_DNA"/>
</dbReference>
<feature type="transmembrane region" description="Helical" evidence="1">
    <location>
        <begin position="37"/>
        <end position="56"/>
    </location>
</feature>
<protein>
    <submittedName>
        <fullName evidence="2">C4-dicarboxylate ABC transporter</fullName>
    </submittedName>
</protein>
<keyword evidence="3" id="KW-1185">Reference proteome</keyword>
<name>A0ABU4JCG7_9FLAO</name>
<organism evidence="2 3">
    <name type="scientific">Epilithonimonas ginsengisoli</name>
    <dbReference type="NCBI Taxonomy" id="1245592"/>
    <lineage>
        <taxon>Bacteria</taxon>
        <taxon>Pseudomonadati</taxon>
        <taxon>Bacteroidota</taxon>
        <taxon>Flavobacteriia</taxon>
        <taxon>Flavobacteriales</taxon>
        <taxon>Weeksellaceae</taxon>
        <taxon>Chryseobacterium group</taxon>
        <taxon>Epilithonimonas</taxon>
    </lineage>
</organism>
<reference evidence="2 3" key="1">
    <citation type="submission" date="2023-11" db="EMBL/GenBank/DDBJ databases">
        <title>First isolation, identification, and characterization of non-pathogenic Epilithonimonas ginsengisoli isolated from diseased farmed rainbow trout (Oncorhynchus mykiss) in Chile.</title>
        <authorList>
            <person name="Miranda C.D."/>
            <person name="Irgang R."/>
            <person name="Concha C."/>
            <person name="Rojas R."/>
            <person name="Avendano R."/>
        </authorList>
    </citation>
    <scope>NUCLEOTIDE SEQUENCE [LARGE SCALE GENOMIC DNA]</scope>
    <source>
        <strain evidence="2 3">FP99</strain>
    </source>
</reference>
<keyword evidence="1" id="KW-0472">Membrane</keyword>
<evidence type="ECO:0000313" key="2">
    <source>
        <dbReference type="EMBL" id="MDW8547348.1"/>
    </source>
</evidence>
<proteinExistence type="predicted"/>
<dbReference type="Proteomes" id="UP001204439">
    <property type="component" value="Unassembled WGS sequence"/>
</dbReference>
<evidence type="ECO:0000256" key="1">
    <source>
        <dbReference type="SAM" id="Phobius"/>
    </source>
</evidence>
<comment type="caution">
    <text evidence="2">The sequence shown here is derived from an EMBL/GenBank/DDBJ whole genome shotgun (WGS) entry which is preliminary data.</text>
</comment>
<keyword evidence="1" id="KW-1133">Transmembrane helix</keyword>
<keyword evidence="1" id="KW-0812">Transmembrane</keyword>
<dbReference type="RefSeq" id="WP_063971174.1">
    <property type="nucleotide sequence ID" value="NZ_JAMXLT020000001.1"/>
</dbReference>
<sequence>MYKWLSLVVGFFYIAFGVFILVYRYKQITESDIAYPLGALLLVYGIFRFVRAIIVLKNDKSE</sequence>
<accession>A0ABU4JCG7</accession>
<feature type="transmembrane region" description="Helical" evidence="1">
    <location>
        <begin position="6"/>
        <end position="25"/>
    </location>
</feature>